<accession>A0AC34QZW8</accession>
<reference evidence="2" key="1">
    <citation type="submission" date="2022-11" db="UniProtKB">
        <authorList>
            <consortium name="WormBaseParasite"/>
        </authorList>
    </citation>
    <scope>IDENTIFICATION</scope>
</reference>
<evidence type="ECO:0000313" key="1">
    <source>
        <dbReference type="Proteomes" id="UP000887576"/>
    </source>
</evidence>
<name>A0AC34QZW8_9BILA</name>
<organism evidence="1 2">
    <name type="scientific">Panagrolaimus sp. JU765</name>
    <dbReference type="NCBI Taxonomy" id="591449"/>
    <lineage>
        <taxon>Eukaryota</taxon>
        <taxon>Metazoa</taxon>
        <taxon>Ecdysozoa</taxon>
        <taxon>Nematoda</taxon>
        <taxon>Chromadorea</taxon>
        <taxon>Rhabditida</taxon>
        <taxon>Tylenchina</taxon>
        <taxon>Panagrolaimomorpha</taxon>
        <taxon>Panagrolaimoidea</taxon>
        <taxon>Panagrolaimidae</taxon>
        <taxon>Panagrolaimus</taxon>
    </lineage>
</organism>
<proteinExistence type="predicted"/>
<dbReference type="Proteomes" id="UP000887576">
    <property type="component" value="Unplaced"/>
</dbReference>
<dbReference type="WBParaSite" id="JU765_v2.g2225.t1">
    <property type="protein sequence ID" value="JU765_v2.g2225.t1"/>
    <property type="gene ID" value="JU765_v2.g2225"/>
</dbReference>
<protein>
    <submittedName>
        <fullName evidence="2">Uncharacterized protein</fullName>
    </submittedName>
</protein>
<sequence length="68" mass="7163">MRPAEKYQDETANQCRNIPTECLTAANGGIPLGPVNPQPSKMVVPAIRINGNGPPPVKILTGTPDVIT</sequence>
<evidence type="ECO:0000313" key="2">
    <source>
        <dbReference type="WBParaSite" id="JU765_v2.g2225.t1"/>
    </source>
</evidence>